<keyword evidence="3" id="KW-1185">Reference proteome</keyword>
<accession>A0AAD2FGL5</accession>
<feature type="compositionally biased region" description="Basic and acidic residues" evidence="1">
    <location>
        <begin position="32"/>
        <end position="61"/>
    </location>
</feature>
<protein>
    <submittedName>
        <fullName evidence="2">Uncharacterized protein</fullName>
    </submittedName>
</protein>
<feature type="region of interest" description="Disordered" evidence="1">
    <location>
        <begin position="1"/>
        <end position="20"/>
    </location>
</feature>
<dbReference type="Proteomes" id="UP001295423">
    <property type="component" value="Unassembled WGS sequence"/>
</dbReference>
<name>A0AAD2FGL5_9STRA</name>
<proteinExistence type="predicted"/>
<feature type="region of interest" description="Disordered" evidence="1">
    <location>
        <begin position="143"/>
        <end position="163"/>
    </location>
</feature>
<dbReference type="EMBL" id="CAKOGP040000779">
    <property type="protein sequence ID" value="CAJ1938894.1"/>
    <property type="molecule type" value="Genomic_DNA"/>
</dbReference>
<gene>
    <name evidence="2" type="ORF">CYCCA115_LOCUS6321</name>
</gene>
<dbReference type="AlphaFoldDB" id="A0AAD2FGL5"/>
<feature type="compositionally biased region" description="Basic and acidic residues" evidence="1">
    <location>
        <begin position="70"/>
        <end position="79"/>
    </location>
</feature>
<organism evidence="2 3">
    <name type="scientific">Cylindrotheca closterium</name>
    <dbReference type="NCBI Taxonomy" id="2856"/>
    <lineage>
        <taxon>Eukaryota</taxon>
        <taxon>Sar</taxon>
        <taxon>Stramenopiles</taxon>
        <taxon>Ochrophyta</taxon>
        <taxon>Bacillariophyta</taxon>
        <taxon>Bacillariophyceae</taxon>
        <taxon>Bacillariophycidae</taxon>
        <taxon>Bacillariales</taxon>
        <taxon>Bacillariaceae</taxon>
        <taxon>Cylindrotheca</taxon>
    </lineage>
</organism>
<feature type="region of interest" description="Disordered" evidence="1">
    <location>
        <begin position="30"/>
        <end position="125"/>
    </location>
</feature>
<evidence type="ECO:0000256" key="1">
    <source>
        <dbReference type="SAM" id="MobiDB-lite"/>
    </source>
</evidence>
<sequence length="284" mass="32480">MASPASVSGSDWSGPRPLLPEEILMQKVEIQLQHDKEMRKNQLDSESQDPDKQLGEPDKSIGKSACPTKALHEQERPEETNDGTTSTKSDKYDDSSEMFSCKQSILKRPKGESPTQFVDAQGPWHRLQPPNLLEIEKSLGSSSDVNILDGESSSSKRSESQEVRFHSVQVRMYGQTLSDNPAVSNGAPIQLDWCYNEHPPIDINLYHAGRTTRPIRQLVLSRYYRHKVLMHWYNFTENEIRLANQRAKKTRKQRQQTNMMADVRFMEGCLWSVTRIVKGMFGMQ</sequence>
<feature type="compositionally biased region" description="Basic and acidic residues" evidence="1">
    <location>
        <begin position="154"/>
        <end position="163"/>
    </location>
</feature>
<feature type="compositionally biased region" description="Polar residues" evidence="1">
    <location>
        <begin position="1"/>
        <end position="11"/>
    </location>
</feature>
<comment type="caution">
    <text evidence="2">The sequence shown here is derived from an EMBL/GenBank/DDBJ whole genome shotgun (WGS) entry which is preliminary data.</text>
</comment>
<evidence type="ECO:0000313" key="2">
    <source>
        <dbReference type="EMBL" id="CAJ1938894.1"/>
    </source>
</evidence>
<evidence type="ECO:0000313" key="3">
    <source>
        <dbReference type="Proteomes" id="UP001295423"/>
    </source>
</evidence>
<reference evidence="2" key="1">
    <citation type="submission" date="2023-08" db="EMBL/GenBank/DDBJ databases">
        <authorList>
            <person name="Audoor S."/>
            <person name="Bilcke G."/>
        </authorList>
    </citation>
    <scope>NUCLEOTIDE SEQUENCE</scope>
</reference>